<feature type="non-terminal residue" evidence="2">
    <location>
        <position position="1"/>
    </location>
</feature>
<feature type="non-terminal residue" evidence="2">
    <location>
        <position position="100"/>
    </location>
</feature>
<sequence length="100" mass="11515">DCPEGFFIDEGECRGTYMRVTVRKPDALTVAIEKCQEIGHHPVVIRNGDDQQDMLDRFLISTELDDGYVIGLTCNEWSKKWEWIDGSPMNFKPTKGNYDQ</sequence>
<evidence type="ECO:0000313" key="3">
    <source>
        <dbReference type="Proteomes" id="UP001328107"/>
    </source>
</evidence>
<dbReference type="InterPro" id="IPR016186">
    <property type="entry name" value="C-type_lectin-like/link_sf"/>
</dbReference>
<dbReference type="EMBL" id="BTRK01000006">
    <property type="protein sequence ID" value="GMR57421.1"/>
    <property type="molecule type" value="Genomic_DNA"/>
</dbReference>
<dbReference type="CDD" id="cd00037">
    <property type="entry name" value="CLECT"/>
    <property type="match status" value="1"/>
</dbReference>
<evidence type="ECO:0000313" key="2">
    <source>
        <dbReference type="EMBL" id="GMR57421.1"/>
    </source>
</evidence>
<evidence type="ECO:0000256" key="1">
    <source>
        <dbReference type="ARBA" id="ARBA00023157"/>
    </source>
</evidence>
<keyword evidence="3" id="KW-1185">Reference proteome</keyword>
<dbReference type="InterPro" id="IPR050976">
    <property type="entry name" value="Snaclec"/>
</dbReference>
<dbReference type="Gene3D" id="3.10.100.10">
    <property type="entry name" value="Mannose-Binding Protein A, subunit A"/>
    <property type="match status" value="1"/>
</dbReference>
<reference evidence="3" key="1">
    <citation type="submission" date="2022-10" db="EMBL/GenBank/DDBJ databases">
        <title>Genome assembly of Pristionchus species.</title>
        <authorList>
            <person name="Yoshida K."/>
            <person name="Sommer R.J."/>
        </authorList>
    </citation>
    <scope>NUCLEOTIDE SEQUENCE [LARGE SCALE GENOMIC DNA]</scope>
    <source>
        <strain evidence="3">RS5460</strain>
    </source>
</reference>
<dbReference type="PANTHER" id="PTHR22991:SF40">
    <property type="entry name" value="PROTEIN CBG13490"/>
    <property type="match status" value="1"/>
</dbReference>
<protein>
    <recommendedName>
        <fullName evidence="4">C-type lectin domain-containing protein</fullName>
    </recommendedName>
</protein>
<dbReference type="PANTHER" id="PTHR22991">
    <property type="entry name" value="PROTEIN CBG13490"/>
    <property type="match status" value="1"/>
</dbReference>
<accession>A0AAN5IC87</accession>
<evidence type="ECO:0008006" key="4">
    <source>
        <dbReference type="Google" id="ProtNLM"/>
    </source>
</evidence>
<organism evidence="2 3">
    <name type="scientific">Pristionchus mayeri</name>
    <dbReference type="NCBI Taxonomy" id="1317129"/>
    <lineage>
        <taxon>Eukaryota</taxon>
        <taxon>Metazoa</taxon>
        <taxon>Ecdysozoa</taxon>
        <taxon>Nematoda</taxon>
        <taxon>Chromadorea</taxon>
        <taxon>Rhabditida</taxon>
        <taxon>Rhabditina</taxon>
        <taxon>Diplogasteromorpha</taxon>
        <taxon>Diplogasteroidea</taxon>
        <taxon>Neodiplogasteridae</taxon>
        <taxon>Pristionchus</taxon>
    </lineage>
</organism>
<dbReference type="InterPro" id="IPR016187">
    <property type="entry name" value="CTDL_fold"/>
</dbReference>
<keyword evidence="1" id="KW-1015">Disulfide bond</keyword>
<name>A0AAN5IC87_9BILA</name>
<dbReference type="SUPFAM" id="SSF56436">
    <property type="entry name" value="C-type lectin-like"/>
    <property type="match status" value="1"/>
</dbReference>
<comment type="caution">
    <text evidence="2">The sequence shown here is derived from an EMBL/GenBank/DDBJ whole genome shotgun (WGS) entry which is preliminary data.</text>
</comment>
<gene>
    <name evidence="2" type="ORF">PMAYCL1PPCAC_27616</name>
</gene>
<proteinExistence type="predicted"/>
<dbReference type="Proteomes" id="UP001328107">
    <property type="component" value="Unassembled WGS sequence"/>
</dbReference>
<dbReference type="AlphaFoldDB" id="A0AAN5IC87"/>